<dbReference type="SMART" id="SM00595">
    <property type="entry name" value="MADF"/>
    <property type="match status" value="1"/>
</dbReference>
<organism evidence="5 6">
    <name type="scientific">Spodoptera litura</name>
    <name type="common">Asian cotton leafworm</name>
    <dbReference type="NCBI Taxonomy" id="69820"/>
    <lineage>
        <taxon>Eukaryota</taxon>
        <taxon>Metazoa</taxon>
        <taxon>Ecdysozoa</taxon>
        <taxon>Arthropoda</taxon>
        <taxon>Hexapoda</taxon>
        <taxon>Insecta</taxon>
        <taxon>Pterygota</taxon>
        <taxon>Neoptera</taxon>
        <taxon>Endopterygota</taxon>
        <taxon>Lepidoptera</taxon>
        <taxon>Glossata</taxon>
        <taxon>Ditrysia</taxon>
        <taxon>Noctuoidea</taxon>
        <taxon>Noctuidae</taxon>
        <taxon>Amphipyrinae</taxon>
        <taxon>Spodoptera</taxon>
    </lineage>
</organism>
<dbReference type="Pfam" id="PF02944">
    <property type="entry name" value="BESS"/>
    <property type="match status" value="1"/>
</dbReference>
<dbReference type="RefSeq" id="XP_022830855.1">
    <property type="nucleotide sequence ID" value="XM_022975087.1"/>
</dbReference>
<feature type="domain" description="MADF" evidence="3">
    <location>
        <begin position="86"/>
        <end position="170"/>
    </location>
</feature>
<dbReference type="GO" id="GO:0006357">
    <property type="term" value="P:regulation of transcription by RNA polymerase II"/>
    <property type="evidence" value="ECO:0007669"/>
    <property type="project" value="TreeGrafter"/>
</dbReference>
<dbReference type="Proteomes" id="UP000301870">
    <property type="component" value="Chromosome 29"/>
</dbReference>
<dbReference type="GO" id="GO:0003677">
    <property type="term" value="F:DNA binding"/>
    <property type="evidence" value="ECO:0007669"/>
    <property type="project" value="InterPro"/>
</dbReference>
<protein>
    <submittedName>
        <fullName evidence="6">Transcription factor Adf-1-like isoform X1</fullName>
    </submittedName>
</protein>
<name>A0A9J7J1B9_SPOLT</name>
<dbReference type="PROSITE" id="PS51031">
    <property type="entry name" value="BESS"/>
    <property type="match status" value="1"/>
</dbReference>
<gene>
    <name evidence="6" type="primary">LOC111359509</name>
</gene>
<dbReference type="GO" id="GO:0005667">
    <property type="term" value="C:transcription regulator complex"/>
    <property type="evidence" value="ECO:0007669"/>
    <property type="project" value="TreeGrafter"/>
</dbReference>
<reference evidence="6" key="1">
    <citation type="submission" date="2025-08" db="UniProtKB">
        <authorList>
            <consortium name="RefSeq"/>
        </authorList>
    </citation>
    <scope>IDENTIFICATION</scope>
    <source>
        <strain evidence="6">Ishihara</strain>
        <tissue evidence="6">Whole body</tissue>
    </source>
</reference>
<evidence type="ECO:0000256" key="1">
    <source>
        <dbReference type="PROSITE-ProRule" id="PRU00371"/>
    </source>
</evidence>
<dbReference type="PANTHER" id="PTHR12243">
    <property type="entry name" value="MADF DOMAIN TRANSCRIPTION FACTOR"/>
    <property type="match status" value="1"/>
</dbReference>
<dbReference type="KEGG" id="sliu:111359509"/>
<sequence length="302" mass="35821">MSIFQIDRITKTFVSKSRASVESEPRHTLIVRIGRARPRARLASSRQLPRRTLVAQTVVTRRDFMFKTPSVKMQRKLVLSDQSLKKLIKEVKKRECLWNPHHERYNDRYRMAKAWMEVAELMELPEDRLRVRWKNLRDLFKKEIKKFGSVNYTGKWRHYNAMKFLNKVTESSKPDQTEDTEQTEDQTNKDNEEENEGNKVATKEELTDDDFDFVDDQENVTAGSHEAEVYFEQGYEEDPIPDKMQKLPEEDYDMMFLKSLAPYFRQLDPIRKLVVRSKMQDMLLNEIAAQSSVSQQFHSKKS</sequence>
<comment type="subcellular location">
    <subcellularLocation>
        <location evidence="1">Nucleus</location>
    </subcellularLocation>
</comment>
<evidence type="ECO:0000259" key="4">
    <source>
        <dbReference type="PROSITE" id="PS51031"/>
    </source>
</evidence>
<dbReference type="InterPro" id="IPR004210">
    <property type="entry name" value="BESS_motif"/>
</dbReference>
<dbReference type="InterPro" id="IPR039353">
    <property type="entry name" value="TF_Adf1"/>
</dbReference>
<evidence type="ECO:0000313" key="6">
    <source>
        <dbReference type="RefSeq" id="XP_022830855.1"/>
    </source>
</evidence>
<accession>A0A9J7J1B9</accession>
<dbReference type="GO" id="GO:0005634">
    <property type="term" value="C:nucleus"/>
    <property type="evidence" value="ECO:0007669"/>
    <property type="project" value="UniProtKB-SubCell"/>
</dbReference>
<dbReference type="OrthoDB" id="6487365at2759"/>
<feature type="domain" description="BESS" evidence="4">
    <location>
        <begin position="250"/>
        <end position="289"/>
    </location>
</feature>
<evidence type="ECO:0000256" key="2">
    <source>
        <dbReference type="SAM" id="MobiDB-lite"/>
    </source>
</evidence>
<proteinExistence type="predicted"/>
<dbReference type="Pfam" id="PF10545">
    <property type="entry name" value="MADF_DNA_bdg"/>
    <property type="match status" value="1"/>
</dbReference>
<dbReference type="AlphaFoldDB" id="A0A9J7J1B9"/>
<keyword evidence="5" id="KW-1185">Reference proteome</keyword>
<feature type="region of interest" description="Disordered" evidence="2">
    <location>
        <begin position="169"/>
        <end position="213"/>
    </location>
</feature>
<dbReference type="GeneID" id="111359509"/>
<dbReference type="PANTHER" id="PTHR12243:SF67">
    <property type="entry name" value="COREPRESSOR OF PANGOLIN, ISOFORM A-RELATED"/>
    <property type="match status" value="1"/>
</dbReference>
<evidence type="ECO:0000313" key="5">
    <source>
        <dbReference type="Proteomes" id="UP000301870"/>
    </source>
</evidence>
<evidence type="ECO:0000259" key="3">
    <source>
        <dbReference type="PROSITE" id="PS51029"/>
    </source>
</evidence>
<dbReference type="PROSITE" id="PS51029">
    <property type="entry name" value="MADF"/>
    <property type="match status" value="1"/>
</dbReference>
<dbReference type="InterPro" id="IPR006578">
    <property type="entry name" value="MADF-dom"/>
</dbReference>
<keyword evidence="1" id="KW-0539">Nucleus</keyword>